<dbReference type="HOGENOM" id="CLU_1457051_0_0_1"/>
<accession>A0A0D3I2V0</accession>
<dbReference type="RefSeq" id="XP_005758014.1">
    <property type="nucleotide sequence ID" value="XM_005757957.1"/>
</dbReference>
<dbReference type="InterPro" id="IPR023213">
    <property type="entry name" value="CAT-like_dom_sf"/>
</dbReference>
<protein>
    <submittedName>
        <fullName evidence="1">Uncharacterized protein</fullName>
    </submittedName>
</protein>
<proteinExistence type="predicted"/>
<reference evidence="1" key="2">
    <citation type="submission" date="2024-10" db="UniProtKB">
        <authorList>
            <consortium name="EnsemblProtists"/>
        </authorList>
    </citation>
    <scope>IDENTIFICATION</scope>
</reference>
<dbReference type="EnsemblProtists" id="EOD05585">
    <property type="protein sequence ID" value="EOD05585"/>
    <property type="gene ID" value="EMIHUDRAFT_422706"/>
</dbReference>
<dbReference type="GeneID" id="17251723"/>
<name>A0A0D3I2V0_EMIH1</name>
<sequence>MNCIGGLLYSALLRTTVEVRTFHVDETYIAAQKSAAKASGASAFVSTNDVITSWFLQRGGFGLGMMAVNFRGRLPDAPMSLAGNYESVVLYRLADVATPSLLRRSLAKFRRAATPSTDLPSSREHLGLRCGMVSNWSSFAKPVELPGASQARADKPVACMVAGSPHILVGLPAEGELVGEPVAVTA</sequence>
<evidence type="ECO:0000313" key="2">
    <source>
        <dbReference type="Proteomes" id="UP000013827"/>
    </source>
</evidence>
<organism evidence="1 2">
    <name type="scientific">Emiliania huxleyi (strain CCMP1516)</name>
    <dbReference type="NCBI Taxonomy" id="280463"/>
    <lineage>
        <taxon>Eukaryota</taxon>
        <taxon>Haptista</taxon>
        <taxon>Haptophyta</taxon>
        <taxon>Prymnesiophyceae</taxon>
        <taxon>Isochrysidales</taxon>
        <taxon>Noelaerhabdaceae</taxon>
        <taxon>Emiliania</taxon>
    </lineage>
</organism>
<reference evidence="2" key="1">
    <citation type="journal article" date="2013" name="Nature">
        <title>Pan genome of the phytoplankton Emiliania underpins its global distribution.</title>
        <authorList>
            <person name="Read B.A."/>
            <person name="Kegel J."/>
            <person name="Klute M.J."/>
            <person name="Kuo A."/>
            <person name="Lefebvre S.C."/>
            <person name="Maumus F."/>
            <person name="Mayer C."/>
            <person name="Miller J."/>
            <person name="Monier A."/>
            <person name="Salamov A."/>
            <person name="Young J."/>
            <person name="Aguilar M."/>
            <person name="Claverie J.M."/>
            <person name="Frickenhaus S."/>
            <person name="Gonzalez K."/>
            <person name="Herman E.K."/>
            <person name="Lin Y.C."/>
            <person name="Napier J."/>
            <person name="Ogata H."/>
            <person name="Sarno A.F."/>
            <person name="Shmutz J."/>
            <person name="Schroeder D."/>
            <person name="de Vargas C."/>
            <person name="Verret F."/>
            <person name="von Dassow P."/>
            <person name="Valentin K."/>
            <person name="Van de Peer Y."/>
            <person name="Wheeler G."/>
            <person name="Dacks J.B."/>
            <person name="Delwiche C.F."/>
            <person name="Dyhrman S.T."/>
            <person name="Glockner G."/>
            <person name="John U."/>
            <person name="Richards T."/>
            <person name="Worden A.Z."/>
            <person name="Zhang X."/>
            <person name="Grigoriev I.V."/>
            <person name="Allen A.E."/>
            <person name="Bidle K."/>
            <person name="Borodovsky M."/>
            <person name="Bowler C."/>
            <person name="Brownlee C."/>
            <person name="Cock J.M."/>
            <person name="Elias M."/>
            <person name="Gladyshev V.N."/>
            <person name="Groth M."/>
            <person name="Guda C."/>
            <person name="Hadaegh A."/>
            <person name="Iglesias-Rodriguez M.D."/>
            <person name="Jenkins J."/>
            <person name="Jones B.M."/>
            <person name="Lawson T."/>
            <person name="Leese F."/>
            <person name="Lindquist E."/>
            <person name="Lobanov A."/>
            <person name="Lomsadze A."/>
            <person name="Malik S.B."/>
            <person name="Marsh M.E."/>
            <person name="Mackinder L."/>
            <person name="Mock T."/>
            <person name="Mueller-Roeber B."/>
            <person name="Pagarete A."/>
            <person name="Parker M."/>
            <person name="Probert I."/>
            <person name="Quesneville H."/>
            <person name="Raines C."/>
            <person name="Rensing S.A."/>
            <person name="Riano-Pachon D.M."/>
            <person name="Richier S."/>
            <person name="Rokitta S."/>
            <person name="Shiraiwa Y."/>
            <person name="Soanes D.M."/>
            <person name="van der Giezen M."/>
            <person name="Wahlund T.M."/>
            <person name="Williams B."/>
            <person name="Wilson W."/>
            <person name="Wolfe G."/>
            <person name="Wurch L.L."/>
        </authorList>
    </citation>
    <scope>NUCLEOTIDE SEQUENCE</scope>
</reference>
<dbReference type="PaxDb" id="2903-EOD05585"/>
<dbReference type="KEGG" id="ehx:EMIHUDRAFT_422706"/>
<dbReference type="Proteomes" id="UP000013827">
    <property type="component" value="Unassembled WGS sequence"/>
</dbReference>
<dbReference type="Gene3D" id="3.30.559.10">
    <property type="entry name" value="Chloramphenicol acetyltransferase-like domain"/>
    <property type="match status" value="1"/>
</dbReference>
<evidence type="ECO:0000313" key="1">
    <source>
        <dbReference type="EnsemblProtists" id="EOD05585"/>
    </source>
</evidence>
<keyword evidence="2" id="KW-1185">Reference proteome</keyword>
<dbReference type="AlphaFoldDB" id="A0A0D3I2V0"/>